<gene>
    <name evidence="2" type="ORF">ACFPET_02575</name>
</gene>
<dbReference type="Pfam" id="PF05133">
    <property type="entry name" value="SPP1_portal"/>
    <property type="match status" value="1"/>
</dbReference>
<dbReference type="Proteomes" id="UP001595823">
    <property type="component" value="Unassembled WGS sequence"/>
</dbReference>
<sequence>MSPAPDFAKALLEVLHKDIDVLDHIDSYLHGDHADPYMPANADDEYRLLAKRAVSNWCPLLVSTPAQAMFVDSVRRGDSNAEFEQDLWTHWQASRLDARQLAVHRSALAYGHSFTVTEKRRGRWITRGLSPLTTTAIFDDPAADDEPAAALHVITWPSEGTKPSRGTAVMWDRRHRYDITFNSLSDPKSATITGKRSHGLPECPVTRFASTVDLDGRTTGVLAPVIPLQDRINQTIFDLLVAQTYSSTQVRFATGMAPPIKRDPETGKPILDQSGNEIPLPINHNARRFLFAPDPDSKFGSLPPSPLDGLINAVELGVRHLSAVAQTPPHYLLGQLVNLSGEALMAAETSLLRKVTEFQNAFGESWERAFRLAAIGMGLEGADDADFSLEVLWRDMEMRSLAQSADGLGKLAESLEIPRRGLWTRVPGVTDQEIQYWESLAADSDMEKRLASLAFDPLDDGGDARGDAPASTEP</sequence>
<evidence type="ECO:0000256" key="1">
    <source>
        <dbReference type="SAM" id="MobiDB-lite"/>
    </source>
</evidence>
<name>A0ABV8TTK9_9ACTN</name>
<dbReference type="InterPro" id="IPR021145">
    <property type="entry name" value="Portal_protein_SPP1_Gp6-like"/>
</dbReference>
<dbReference type="EMBL" id="JBHSDK010000002">
    <property type="protein sequence ID" value="MFC4334078.1"/>
    <property type="molecule type" value="Genomic_DNA"/>
</dbReference>
<evidence type="ECO:0000313" key="3">
    <source>
        <dbReference type="Proteomes" id="UP001595823"/>
    </source>
</evidence>
<dbReference type="RefSeq" id="WP_380617812.1">
    <property type="nucleotide sequence ID" value="NZ_JBHSDK010000002.1"/>
</dbReference>
<feature type="region of interest" description="Disordered" evidence="1">
    <location>
        <begin position="455"/>
        <end position="474"/>
    </location>
</feature>
<accession>A0ABV8TTK9</accession>
<proteinExistence type="predicted"/>
<organism evidence="2 3">
    <name type="scientific">Salininema proteolyticum</name>
    <dbReference type="NCBI Taxonomy" id="1607685"/>
    <lineage>
        <taxon>Bacteria</taxon>
        <taxon>Bacillati</taxon>
        <taxon>Actinomycetota</taxon>
        <taxon>Actinomycetes</taxon>
        <taxon>Glycomycetales</taxon>
        <taxon>Glycomycetaceae</taxon>
        <taxon>Salininema</taxon>
    </lineage>
</organism>
<reference evidence="3" key="1">
    <citation type="journal article" date="2019" name="Int. J. Syst. Evol. Microbiol.">
        <title>The Global Catalogue of Microorganisms (GCM) 10K type strain sequencing project: providing services to taxonomists for standard genome sequencing and annotation.</title>
        <authorList>
            <consortium name="The Broad Institute Genomics Platform"/>
            <consortium name="The Broad Institute Genome Sequencing Center for Infectious Disease"/>
            <person name="Wu L."/>
            <person name="Ma J."/>
        </authorList>
    </citation>
    <scope>NUCLEOTIDE SEQUENCE [LARGE SCALE GENOMIC DNA]</scope>
    <source>
        <strain evidence="3">IBRC-M 10908</strain>
    </source>
</reference>
<protein>
    <submittedName>
        <fullName evidence="2">Phage portal protein</fullName>
    </submittedName>
</protein>
<evidence type="ECO:0000313" key="2">
    <source>
        <dbReference type="EMBL" id="MFC4334078.1"/>
    </source>
</evidence>
<comment type="caution">
    <text evidence="2">The sequence shown here is derived from an EMBL/GenBank/DDBJ whole genome shotgun (WGS) entry which is preliminary data.</text>
</comment>
<keyword evidence="3" id="KW-1185">Reference proteome</keyword>